<evidence type="ECO:0000313" key="2">
    <source>
        <dbReference type="Proteomes" id="UP000509367"/>
    </source>
</evidence>
<keyword evidence="2" id="KW-1185">Reference proteome</keyword>
<dbReference type="InterPro" id="IPR014543">
    <property type="entry name" value="UCP028291"/>
</dbReference>
<name>A0A6N1VEQ4_9HYPH</name>
<gene>
    <name evidence="1" type="ORF">HTY61_11360</name>
</gene>
<dbReference type="RefSeq" id="WP_175276895.1">
    <property type="nucleotide sequence ID" value="NZ_CP054836.1"/>
</dbReference>
<sequence length="94" mass="10663">MATSTTTITTTRASTYLQQLCKHFAHKVPVEFTPDRGTITLPFGTCTLRADNTTLTMTTIAKGDDLARMEQVIGDHFARFSFRENIEVNWQKQH</sequence>
<dbReference type="Gene3D" id="3.30.310.50">
    <property type="entry name" value="Alpha-D-phosphohexomutase, C-terminal domain"/>
    <property type="match status" value="1"/>
</dbReference>
<evidence type="ECO:0000313" key="1">
    <source>
        <dbReference type="EMBL" id="QKV19003.1"/>
    </source>
</evidence>
<dbReference type="AlphaFoldDB" id="A0A6N1VEQ4"/>
<accession>A0A6N1VEQ4</accession>
<dbReference type="PIRSF" id="PIRSF028291">
    <property type="entry name" value="UCP028291"/>
    <property type="match status" value="1"/>
</dbReference>
<dbReference type="EMBL" id="CP054836">
    <property type="protein sequence ID" value="QKV19003.1"/>
    <property type="molecule type" value="Genomic_DNA"/>
</dbReference>
<protein>
    <submittedName>
        <fullName evidence="1">DUF2218 domain-containing protein</fullName>
    </submittedName>
</protein>
<dbReference type="Pfam" id="PF09981">
    <property type="entry name" value="DUF2218"/>
    <property type="match status" value="1"/>
</dbReference>
<proteinExistence type="predicted"/>
<dbReference type="KEGG" id="orm:HTY61_11360"/>
<reference evidence="1 2" key="1">
    <citation type="submission" date="2020-06" db="EMBL/GenBank/DDBJ databases">
        <title>Oricola thermophila sp. nov. isolated from a tidal sediments.</title>
        <authorList>
            <person name="Kwon K.K."/>
            <person name="Yang S.-H."/>
            <person name="Park M.-J."/>
        </authorList>
    </citation>
    <scope>NUCLEOTIDE SEQUENCE [LARGE SCALE GENOMIC DNA]</scope>
    <source>
        <strain evidence="1 2">MEBiC13590</strain>
    </source>
</reference>
<organism evidence="1 2">
    <name type="scientific">Oricola thermophila</name>
    <dbReference type="NCBI Taxonomy" id="2742145"/>
    <lineage>
        <taxon>Bacteria</taxon>
        <taxon>Pseudomonadati</taxon>
        <taxon>Pseudomonadota</taxon>
        <taxon>Alphaproteobacteria</taxon>
        <taxon>Hyphomicrobiales</taxon>
        <taxon>Ahrensiaceae</taxon>
        <taxon>Oricola</taxon>
    </lineage>
</organism>
<dbReference type="Proteomes" id="UP000509367">
    <property type="component" value="Chromosome"/>
</dbReference>